<dbReference type="AlphaFoldDB" id="A0A0F9E128"/>
<name>A0A0F9E128_9ZZZZ</name>
<dbReference type="SUPFAM" id="SSF48208">
    <property type="entry name" value="Six-hairpin glycosidases"/>
    <property type="match status" value="1"/>
</dbReference>
<organism evidence="1">
    <name type="scientific">marine sediment metagenome</name>
    <dbReference type="NCBI Taxonomy" id="412755"/>
    <lineage>
        <taxon>unclassified sequences</taxon>
        <taxon>metagenomes</taxon>
        <taxon>ecological metagenomes</taxon>
    </lineage>
</organism>
<dbReference type="GO" id="GO:0005975">
    <property type="term" value="P:carbohydrate metabolic process"/>
    <property type="evidence" value="ECO:0007669"/>
    <property type="project" value="InterPro"/>
</dbReference>
<reference evidence="1" key="1">
    <citation type="journal article" date="2015" name="Nature">
        <title>Complex archaea that bridge the gap between prokaryotes and eukaryotes.</title>
        <authorList>
            <person name="Spang A."/>
            <person name="Saw J.H."/>
            <person name="Jorgensen S.L."/>
            <person name="Zaremba-Niedzwiedzka K."/>
            <person name="Martijn J."/>
            <person name="Lind A.E."/>
            <person name="van Eijk R."/>
            <person name="Schleper C."/>
            <person name="Guy L."/>
            <person name="Ettema T.J."/>
        </authorList>
    </citation>
    <scope>NUCLEOTIDE SEQUENCE</scope>
</reference>
<proteinExistence type="predicted"/>
<evidence type="ECO:0000313" key="1">
    <source>
        <dbReference type="EMBL" id="KKL23636.1"/>
    </source>
</evidence>
<dbReference type="InterPro" id="IPR008928">
    <property type="entry name" value="6-hairpin_glycosidase_sf"/>
</dbReference>
<accession>A0A0F9E128</accession>
<dbReference type="EMBL" id="LAZR01036902">
    <property type="protein sequence ID" value="KKL23636.1"/>
    <property type="molecule type" value="Genomic_DNA"/>
</dbReference>
<feature type="non-terminal residue" evidence="1">
    <location>
        <position position="1"/>
    </location>
</feature>
<sequence>PYMDPETLCRNYSHWLIIVLTLYRETNNENYYFFSQKIITELKGCLFRPMAASFHCRSNPNKDFSNGLMGQAWVMEALLFSYEILEDESLLQLAEEIYFKHFFDKKRGLWRILNVDGSYSDFDKTFNHQLWFAAIASQIPSDSIKDDIKLFFNNVIRNVEIYPNGVIYHKSSIFNFSIESKLGVLSLVNFVIDSFFNMKSKSGLYSKSVGYHSFNLYAFSILQDSFLNDTFFTSEKFKKIGSVIFSKEYQNTLQKSKYSFQYNPPGYEEAVFLSRQPTGDNYDSVLNTIQRNFNITGKYNVKGVHDEHTSFARLYELARLNIDLTHKFITVDE</sequence>
<protein>
    <recommendedName>
        <fullName evidence="2">Alginate lyase domain-containing protein</fullName>
    </recommendedName>
</protein>
<gene>
    <name evidence="1" type="ORF">LCGC14_2423410</name>
</gene>
<evidence type="ECO:0008006" key="2">
    <source>
        <dbReference type="Google" id="ProtNLM"/>
    </source>
</evidence>
<comment type="caution">
    <text evidence="1">The sequence shown here is derived from an EMBL/GenBank/DDBJ whole genome shotgun (WGS) entry which is preliminary data.</text>
</comment>